<evidence type="ECO:0000313" key="3">
    <source>
        <dbReference type="Proteomes" id="UP000294664"/>
    </source>
</evidence>
<evidence type="ECO:0000256" key="1">
    <source>
        <dbReference type="SAM" id="MobiDB-lite"/>
    </source>
</evidence>
<dbReference type="EMBL" id="SMAI01000013">
    <property type="protein sequence ID" value="TCT02358.1"/>
    <property type="molecule type" value="Genomic_DNA"/>
</dbReference>
<keyword evidence="3" id="KW-1185">Reference proteome</keyword>
<dbReference type="OrthoDB" id="7960424at2"/>
<organism evidence="2 3">
    <name type="scientific">Aquabacter spiritensis</name>
    <dbReference type="NCBI Taxonomy" id="933073"/>
    <lineage>
        <taxon>Bacteria</taxon>
        <taxon>Pseudomonadati</taxon>
        <taxon>Pseudomonadota</taxon>
        <taxon>Alphaproteobacteria</taxon>
        <taxon>Hyphomicrobiales</taxon>
        <taxon>Xanthobacteraceae</taxon>
        <taxon>Aquabacter</taxon>
    </lineage>
</organism>
<proteinExistence type="predicted"/>
<gene>
    <name evidence="2" type="ORF">EDC64_1131</name>
</gene>
<comment type="caution">
    <text evidence="2">The sequence shown here is derived from an EMBL/GenBank/DDBJ whole genome shotgun (WGS) entry which is preliminary data.</text>
</comment>
<evidence type="ECO:0000313" key="2">
    <source>
        <dbReference type="EMBL" id="TCT02358.1"/>
    </source>
</evidence>
<dbReference type="Proteomes" id="UP000294664">
    <property type="component" value="Unassembled WGS sequence"/>
</dbReference>
<protein>
    <submittedName>
        <fullName evidence="2">Uncharacterized protein</fullName>
    </submittedName>
</protein>
<sequence>MQRHADQWSTTQELLRMRSDLAAMRFMLKLMAFARRQAKFDPNQPRVPRGYETGGQWTDGDDAGAPTRDDGAGWPRGGPASDAPAGPVIIITPPPGIGHNQGPPLDPLLDPPPEVPPREPAGDSRKYLLARDAARWISRNLKYFRIHPAAIAFTVLLEATIWFAERYIPYINAYLAAPKTLDALRADVDVPARGTDVHHLVERAAGAREGFPADLVYGKANLVRISTFRHWEINAWFARPQDATEGKTPREYLKGKSWSEHVRIGLEALNEMGVVIK</sequence>
<reference evidence="2 3" key="1">
    <citation type="submission" date="2019-03" db="EMBL/GenBank/DDBJ databases">
        <title>Genomic Encyclopedia of Type Strains, Phase IV (KMG-IV): sequencing the most valuable type-strain genomes for metagenomic binning, comparative biology and taxonomic classification.</title>
        <authorList>
            <person name="Goeker M."/>
        </authorList>
    </citation>
    <scope>NUCLEOTIDE SEQUENCE [LARGE SCALE GENOMIC DNA]</scope>
    <source>
        <strain evidence="2 3">DSM 9035</strain>
    </source>
</reference>
<feature type="compositionally biased region" description="Pro residues" evidence="1">
    <location>
        <begin position="104"/>
        <end position="115"/>
    </location>
</feature>
<dbReference type="AlphaFoldDB" id="A0A4V2UX69"/>
<accession>A0A4V2UX69</accession>
<feature type="region of interest" description="Disordered" evidence="1">
    <location>
        <begin position="41"/>
        <end position="124"/>
    </location>
</feature>
<name>A0A4V2UX69_9HYPH</name>
<dbReference type="RefSeq" id="WP_132033912.1">
    <property type="nucleotide sequence ID" value="NZ_SMAI01000013.1"/>
</dbReference>